<dbReference type="Proteomes" id="UP000178450">
    <property type="component" value="Unassembled WGS sequence"/>
</dbReference>
<dbReference type="SMART" id="SM00318">
    <property type="entry name" value="SNc"/>
    <property type="match status" value="1"/>
</dbReference>
<keyword evidence="3" id="KW-0378">Hydrolase</keyword>
<dbReference type="GO" id="GO:0004519">
    <property type="term" value="F:endonuclease activity"/>
    <property type="evidence" value="ECO:0007669"/>
    <property type="project" value="UniProtKB-KW"/>
</dbReference>
<sequence length="222" mass="25624">MKAKKKANHIKRLLTWIALPSLILNLYFGYQLTKPNNNLYKMLAVLDGDTLVLENKARLRLRNIDAPELENCGGKEAKEYLQDLLKRNQGINISERIIDQRGRPMAYVYSDQTFLNLEMLKSGWARYHHDNSAKKDVLKQAADEAKTKNIGLYKKCVHQEPANPRCVIKGNIDNNSPYTKRYYYPGCAQYQFVIVEEDQGEDWFCTEKQAQKAGYNKAKSCP</sequence>
<dbReference type="GO" id="GO:0016787">
    <property type="term" value="F:hydrolase activity"/>
    <property type="evidence" value="ECO:0007669"/>
    <property type="project" value="UniProtKB-KW"/>
</dbReference>
<feature type="transmembrane region" description="Helical" evidence="4">
    <location>
        <begin position="12"/>
        <end position="30"/>
    </location>
</feature>
<evidence type="ECO:0000259" key="5">
    <source>
        <dbReference type="PROSITE" id="PS50830"/>
    </source>
</evidence>
<feature type="domain" description="TNase-like" evidence="5">
    <location>
        <begin position="36"/>
        <end position="155"/>
    </location>
</feature>
<keyword evidence="4" id="KW-1133">Transmembrane helix</keyword>
<gene>
    <name evidence="6" type="ORF">A2209_01775</name>
</gene>
<evidence type="ECO:0000256" key="2">
    <source>
        <dbReference type="ARBA" id="ARBA00022759"/>
    </source>
</evidence>
<dbReference type="SUPFAM" id="SSF50199">
    <property type="entry name" value="Staphylococcal nuclease"/>
    <property type="match status" value="1"/>
</dbReference>
<dbReference type="AlphaFoldDB" id="A0A1F7KF37"/>
<keyword evidence="4" id="KW-0472">Membrane</keyword>
<keyword evidence="4" id="KW-0812">Transmembrane</keyword>
<dbReference type="PANTHER" id="PTHR12302">
    <property type="entry name" value="EBNA2 BINDING PROTEIN P100"/>
    <property type="match status" value="1"/>
</dbReference>
<keyword evidence="2" id="KW-0255">Endonuclease</keyword>
<protein>
    <recommendedName>
        <fullName evidence="5">TNase-like domain-containing protein</fullName>
    </recommendedName>
</protein>
<keyword evidence="1" id="KW-0540">Nuclease</keyword>
<dbReference type="InterPro" id="IPR035437">
    <property type="entry name" value="SNase_OB-fold_sf"/>
</dbReference>
<accession>A0A1F7KF37</accession>
<evidence type="ECO:0000256" key="4">
    <source>
        <dbReference type="SAM" id="Phobius"/>
    </source>
</evidence>
<comment type="caution">
    <text evidence="6">The sequence shown here is derived from an EMBL/GenBank/DDBJ whole genome shotgun (WGS) entry which is preliminary data.</text>
</comment>
<dbReference type="Pfam" id="PF00565">
    <property type="entry name" value="SNase"/>
    <property type="match status" value="1"/>
</dbReference>
<evidence type="ECO:0000313" key="6">
    <source>
        <dbReference type="EMBL" id="OGK66461.1"/>
    </source>
</evidence>
<dbReference type="PANTHER" id="PTHR12302:SF3">
    <property type="entry name" value="SERINE_THREONINE-PROTEIN KINASE 31"/>
    <property type="match status" value="1"/>
</dbReference>
<proteinExistence type="predicted"/>
<reference evidence="6 7" key="1">
    <citation type="journal article" date="2016" name="Nat. Commun.">
        <title>Thousands of microbial genomes shed light on interconnected biogeochemical processes in an aquifer system.</title>
        <authorList>
            <person name="Anantharaman K."/>
            <person name="Brown C.T."/>
            <person name="Hug L.A."/>
            <person name="Sharon I."/>
            <person name="Castelle C.J."/>
            <person name="Probst A.J."/>
            <person name="Thomas B.C."/>
            <person name="Singh A."/>
            <person name="Wilkins M.J."/>
            <person name="Karaoz U."/>
            <person name="Brodie E.L."/>
            <person name="Williams K.H."/>
            <person name="Hubbard S.S."/>
            <person name="Banfield J.F."/>
        </authorList>
    </citation>
    <scope>NUCLEOTIDE SEQUENCE [LARGE SCALE GENOMIC DNA]</scope>
</reference>
<evidence type="ECO:0000313" key="7">
    <source>
        <dbReference type="Proteomes" id="UP000178450"/>
    </source>
</evidence>
<evidence type="ECO:0000256" key="1">
    <source>
        <dbReference type="ARBA" id="ARBA00022722"/>
    </source>
</evidence>
<organism evidence="6 7">
    <name type="scientific">Candidatus Roizmanbacteria bacterium RIFOXYA1_FULL_41_12</name>
    <dbReference type="NCBI Taxonomy" id="1802082"/>
    <lineage>
        <taxon>Bacteria</taxon>
        <taxon>Candidatus Roizmaniibacteriota</taxon>
    </lineage>
</organism>
<dbReference type="PROSITE" id="PS50830">
    <property type="entry name" value="TNASE_3"/>
    <property type="match status" value="1"/>
</dbReference>
<evidence type="ECO:0000256" key="3">
    <source>
        <dbReference type="ARBA" id="ARBA00022801"/>
    </source>
</evidence>
<dbReference type="EMBL" id="MGBG01000007">
    <property type="protein sequence ID" value="OGK66461.1"/>
    <property type="molecule type" value="Genomic_DNA"/>
</dbReference>
<name>A0A1F7KF37_9BACT</name>
<dbReference type="InterPro" id="IPR016071">
    <property type="entry name" value="Staphylococal_nuclease_OB-fold"/>
</dbReference>
<dbReference type="Gene3D" id="2.40.50.90">
    <property type="match status" value="1"/>
</dbReference>